<sequence>MTIRNRLFMKHITDQISMGEASSIINGAIEVTNVEITADFKKVNVFWNQISDVLISPEILQKCALIIRHELSQLRVIGVVPPIYFVRDKQHLIQQEVEKKLAMIESDLHDFEVLSYSEQIELAALHISQDVHKEPTMDNDSESDGSYLELPVMRQDVLGLDHHKIMTRIVASKSKSKAAAQRRMLEVNTDTDNSPCNVTGKIADFMTKKEQQELFKNFLKQRRVEEKRMYRMKQSSKQQLLNQYEEDNLETNFDNKYNYEDEFSDNYENKTKSS</sequence>
<evidence type="ECO:0000313" key="1">
    <source>
        <dbReference type="EMBL" id="EFN83041.1"/>
    </source>
</evidence>
<name>E2BMM3_HARSA</name>
<dbReference type="EMBL" id="GL449275">
    <property type="protein sequence ID" value="EFN83041.1"/>
    <property type="molecule type" value="Genomic_DNA"/>
</dbReference>
<dbReference type="Gene3D" id="3.30.300.20">
    <property type="match status" value="1"/>
</dbReference>
<dbReference type="Pfam" id="PF02033">
    <property type="entry name" value="RBFA"/>
    <property type="match status" value="1"/>
</dbReference>
<evidence type="ECO:0000313" key="2">
    <source>
        <dbReference type="Proteomes" id="UP000008237"/>
    </source>
</evidence>
<dbReference type="InterPro" id="IPR039212">
    <property type="entry name" value="RBFA_mitochondrial"/>
</dbReference>
<dbReference type="PANTHER" id="PTHR14725">
    <property type="entry name" value="RIBOSOME-BINDING FACTOR A, MITOCHONDRIAL-RELATED"/>
    <property type="match status" value="1"/>
</dbReference>
<proteinExistence type="predicted"/>
<keyword evidence="2" id="KW-1185">Reference proteome</keyword>
<dbReference type="OMA" id="CEENETY"/>
<dbReference type="InterPro" id="IPR023799">
    <property type="entry name" value="RbfA_dom_sf"/>
</dbReference>
<dbReference type="InterPro" id="IPR000238">
    <property type="entry name" value="RbfA"/>
</dbReference>
<gene>
    <name evidence="1" type="ORF">EAI_03988</name>
</gene>
<dbReference type="Proteomes" id="UP000008237">
    <property type="component" value="Unassembled WGS sequence"/>
</dbReference>
<dbReference type="AlphaFoldDB" id="E2BMM3"/>
<dbReference type="PANTHER" id="PTHR14725:SF0">
    <property type="entry name" value="RIBOSOME-BINDING FACTOR A, MITOCHONDRIAL-RELATED"/>
    <property type="match status" value="1"/>
</dbReference>
<dbReference type="OrthoDB" id="418445at2759"/>
<dbReference type="GO" id="GO:0006364">
    <property type="term" value="P:rRNA processing"/>
    <property type="evidence" value="ECO:0007669"/>
    <property type="project" value="InterPro"/>
</dbReference>
<dbReference type="STRING" id="610380.E2BMM3"/>
<dbReference type="FunCoup" id="E2BMM3">
    <property type="interactions" value="455"/>
</dbReference>
<protein>
    <submittedName>
        <fullName evidence="1">Putative ribosome-binding factor A, mitochondrial</fullName>
    </submittedName>
</protein>
<reference evidence="1 2" key="1">
    <citation type="journal article" date="2010" name="Science">
        <title>Genomic comparison of the ants Camponotus floridanus and Harpegnathos saltator.</title>
        <authorList>
            <person name="Bonasio R."/>
            <person name="Zhang G."/>
            <person name="Ye C."/>
            <person name="Mutti N.S."/>
            <person name="Fang X."/>
            <person name="Qin N."/>
            <person name="Donahue G."/>
            <person name="Yang P."/>
            <person name="Li Q."/>
            <person name="Li C."/>
            <person name="Zhang P."/>
            <person name="Huang Z."/>
            <person name="Berger S.L."/>
            <person name="Reinberg D."/>
            <person name="Wang J."/>
            <person name="Liebig J."/>
        </authorList>
    </citation>
    <scope>NUCLEOTIDE SEQUENCE [LARGE SCALE GENOMIC DNA]</scope>
    <source>
        <strain evidence="1 2">R22 G/1</strain>
    </source>
</reference>
<organism evidence="2">
    <name type="scientific">Harpegnathos saltator</name>
    <name type="common">Jerdon's jumping ant</name>
    <dbReference type="NCBI Taxonomy" id="610380"/>
    <lineage>
        <taxon>Eukaryota</taxon>
        <taxon>Metazoa</taxon>
        <taxon>Ecdysozoa</taxon>
        <taxon>Arthropoda</taxon>
        <taxon>Hexapoda</taxon>
        <taxon>Insecta</taxon>
        <taxon>Pterygota</taxon>
        <taxon>Neoptera</taxon>
        <taxon>Endopterygota</taxon>
        <taxon>Hymenoptera</taxon>
        <taxon>Apocrita</taxon>
        <taxon>Aculeata</taxon>
        <taxon>Formicoidea</taxon>
        <taxon>Formicidae</taxon>
        <taxon>Ponerinae</taxon>
        <taxon>Ponerini</taxon>
        <taxon>Harpegnathos</taxon>
    </lineage>
</organism>
<dbReference type="InParanoid" id="E2BMM3"/>
<dbReference type="InterPro" id="IPR015946">
    <property type="entry name" value="KH_dom-like_a/b"/>
</dbReference>
<accession>E2BMM3</accession>
<dbReference type="SUPFAM" id="SSF89919">
    <property type="entry name" value="Ribosome-binding factor A, RbfA"/>
    <property type="match status" value="1"/>
</dbReference>